<dbReference type="CDD" id="cd04301">
    <property type="entry name" value="NAT_SF"/>
    <property type="match status" value="1"/>
</dbReference>
<dbReference type="InterPro" id="IPR016181">
    <property type="entry name" value="Acyl_CoA_acyltransferase"/>
</dbReference>
<proteinExistence type="predicted"/>
<dbReference type="RefSeq" id="WP_090290429.1">
    <property type="nucleotide sequence ID" value="NZ_FNCK01000012.1"/>
</dbReference>
<dbReference type="GO" id="GO:0016747">
    <property type="term" value="F:acyltransferase activity, transferring groups other than amino-acyl groups"/>
    <property type="evidence" value="ECO:0007669"/>
    <property type="project" value="InterPro"/>
</dbReference>
<dbReference type="Gene3D" id="3.40.630.30">
    <property type="match status" value="1"/>
</dbReference>
<gene>
    <name evidence="2" type="ORF">SAMN05421791_11242</name>
</gene>
<accession>A0A1G7UWZ1</accession>
<dbReference type="STRING" id="120956.SAMN05421791_11242"/>
<evidence type="ECO:0000259" key="1">
    <source>
        <dbReference type="PROSITE" id="PS51186"/>
    </source>
</evidence>
<sequence>MAWKIKAFNELTTTELYRILQLRCQVFIVEQECPYLDIDYLDIDANHLFLEEDDEIIAYCRLLDPGVTFQEASIGRVLVREDHRKKGLSHQMMLKAIAFHFDQKDYPSITLSGQTYLLEFYKGLGFEVVGSPYLEDNIEHIDLQLNRK</sequence>
<dbReference type="InterPro" id="IPR000182">
    <property type="entry name" value="GNAT_dom"/>
</dbReference>
<dbReference type="EMBL" id="FNCK01000012">
    <property type="protein sequence ID" value="SDG51984.1"/>
    <property type="molecule type" value="Genomic_DNA"/>
</dbReference>
<dbReference type="SUPFAM" id="SSF55729">
    <property type="entry name" value="Acyl-CoA N-acyltransferases (Nat)"/>
    <property type="match status" value="1"/>
</dbReference>
<evidence type="ECO:0000313" key="2">
    <source>
        <dbReference type="EMBL" id="SDG51984.1"/>
    </source>
</evidence>
<protein>
    <submittedName>
        <fullName evidence="2">ElaA protein</fullName>
    </submittedName>
</protein>
<name>A0A1G7UWZ1_9LACT</name>
<organism evidence="2 3">
    <name type="scientific">Facklamia miroungae</name>
    <dbReference type="NCBI Taxonomy" id="120956"/>
    <lineage>
        <taxon>Bacteria</taxon>
        <taxon>Bacillati</taxon>
        <taxon>Bacillota</taxon>
        <taxon>Bacilli</taxon>
        <taxon>Lactobacillales</taxon>
        <taxon>Aerococcaceae</taxon>
        <taxon>Facklamia</taxon>
    </lineage>
</organism>
<dbReference type="OrthoDB" id="9796171at2"/>
<feature type="domain" description="N-acetyltransferase" evidence="1">
    <location>
        <begin position="6"/>
        <end position="148"/>
    </location>
</feature>
<evidence type="ECO:0000313" key="3">
    <source>
        <dbReference type="Proteomes" id="UP000199708"/>
    </source>
</evidence>
<dbReference type="PROSITE" id="PS51186">
    <property type="entry name" value="GNAT"/>
    <property type="match status" value="1"/>
</dbReference>
<reference evidence="2 3" key="1">
    <citation type="submission" date="2016-10" db="EMBL/GenBank/DDBJ databases">
        <authorList>
            <person name="de Groot N.N."/>
        </authorList>
    </citation>
    <scope>NUCLEOTIDE SEQUENCE [LARGE SCALE GENOMIC DNA]</scope>
    <source>
        <strain evidence="2 3">ATCC BAA-466</strain>
    </source>
</reference>
<dbReference type="AlphaFoldDB" id="A0A1G7UWZ1"/>
<keyword evidence="3" id="KW-1185">Reference proteome</keyword>
<dbReference type="Proteomes" id="UP000199708">
    <property type="component" value="Unassembled WGS sequence"/>
</dbReference>
<dbReference type="Pfam" id="PF13673">
    <property type="entry name" value="Acetyltransf_10"/>
    <property type="match status" value="1"/>
</dbReference>